<reference evidence="2 3" key="1">
    <citation type="journal article" date="2019" name="Commun. Biol.">
        <title>The bagworm genome reveals a unique fibroin gene that provides high tensile strength.</title>
        <authorList>
            <person name="Kono N."/>
            <person name="Nakamura H."/>
            <person name="Ohtoshi R."/>
            <person name="Tomita M."/>
            <person name="Numata K."/>
            <person name="Arakawa K."/>
        </authorList>
    </citation>
    <scope>NUCLEOTIDE SEQUENCE [LARGE SCALE GENOMIC DNA]</scope>
</reference>
<organism evidence="2 3">
    <name type="scientific">Eumeta variegata</name>
    <name type="common">Bagworm moth</name>
    <name type="synonym">Eumeta japonica</name>
    <dbReference type="NCBI Taxonomy" id="151549"/>
    <lineage>
        <taxon>Eukaryota</taxon>
        <taxon>Metazoa</taxon>
        <taxon>Ecdysozoa</taxon>
        <taxon>Arthropoda</taxon>
        <taxon>Hexapoda</taxon>
        <taxon>Insecta</taxon>
        <taxon>Pterygota</taxon>
        <taxon>Neoptera</taxon>
        <taxon>Endopterygota</taxon>
        <taxon>Lepidoptera</taxon>
        <taxon>Glossata</taxon>
        <taxon>Ditrysia</taxon>
        <taxon>Tineoidea</taxon>
        <taxon>Psychidae</taxon>
        <taxon>Oiketicinae</taxon>
        <taxon>Eumeta</taxon>
    </lineage>
</organism>
<dbReference type="SUPFAM" id="SSF52540">
    <property type="entry name" value="P-loop containing nucleoside triphosphate hydrolases"/>
    <property type="match status" value="1"/>
</dbReference>
<sequence>MAAKVQVQDLEAEAAEILLKRFPEVTVKSLVVVNRDGHSYYGEHKYLLPTPYKEHADGLRDMPLRDDDIWVASFPRSGTTWTQELTWLINNDLDYDRAAASLITERYVFIE</sequence>
<dbReference type="GO" id="GO:0008146">
    <property type="term" value="F:sulfotransferase activity"/>
    <property type="evidence" value="ECO:0007669"/>
    <property type="project" value="InterPro"/>
</dbReference>
<dbReference type="InterPro" id="IPR027417">
    <property type="entry name" value="P-loop_NTPase"/>
</dbReference>
<dbReference type="EMBL" id="BGZK01000201">
    <property type="protein sequence ID" value="GBP28016.1"/>
    <property type="molecule type" value="Genomic_DNA"/>
</dbReference>
<keyword evidence="2" id="KW-0808">Transferase</keyword>
<accession>A0A4C1UPW9</accession>
<name>A0A4C1UPW9_EUMVA</name>
<dbReference type="STRING" id="151549.A0A4C1UPW9"/>
<dbReference type="OrthoDB" id="205623at2759"/>
<feature type="domain" description="Sulfotransferase" evidence="1">
    <location>
        <begin position="66"/>
        <end position="110"/>
    </location>
</feature>
<protein>
    <submittedName>
        <fullName evidence="2">Sulfotransferase family cytosolic 1B member 1</fullName>
    </submittedName>
</protein>
<dbReference type="Gene3D" id="3.40.50.300">
    <property type="entry name" value="P-loop containing nucleotide triphosphate hydrolases"/>
    <property type="match status" value="1"/>
</dbReference>
<evidence type="ECO:0000313" key="2">
    <source>
        <dbReference type="EMBL" id="GBP28016.1"/>
    </source>
</evidence>
<gene>
    <name evidence="2" type="primary">SULT1B1</name>
    <name evidence="2" type="ORF">EVAR_83647_1</name>
</gene>
<dbReference type="Proteomes" id="UP000299102">
    <property type="component" value="Unassembled WGS sequence"/>
</dbReference>
<keyword evidence="3" id="KW-1185">Reference proteome</keyword>
<evidence type="ECO:0000313" key="3">
    <source>
        <dbReference type="Proteomes" id="UP000299102"/>
    </source>
</evidence>
<dbReference type="Pfam" id="PF00685">
    <property type="entry name" value="Sulfotransfer_1"/>
    <property type="match status" value="1"/>
</dbReference>
<dbReference type="AlphaFoldDB" id="A0A4C1UPW9"/>
<comment type="caution">
    <text evidence="2">The sequence shown here is derived from an EMBL/GenBank/DDBJ whole genome shotgun (WGS) entry which is preliminary data.</text>
</comment>
<evidence type="ECO:0000259" key="1">
    <source>
        <dbReference type="Pfam" id="PF00685"/>
    </source>
</evidence>
<proteinExistence type="predicted"/>
<dbReference type="InterPro" id="IPR000863">
    <property type="entry name" value="Sulfotransferase_dom"/>
</dbReference>